<name>A0A9X2FGN4_9BACT</name>
<evidence type="ECO:0000256" key="1">
    <source>
        <dbReference type="SAM" id="Phobius"/>
    </source>
</evidence>
<feature type="transmembrane region" description="Helical" evidence="1">
    <location>
        <begin position="15"/>
        <end position="39"/>
    </location>
</feature>
<evidence type="ECO:0000313" key="3">
    <source>
        <dbReference type="Proteomes" id="UP001155241"/>
    </source>
</evidence>
<keyword evidence="1" id="KW-1133">Transmembrane helix</keyword>
<keyword evidence="3" id="KW-1185">Reference proteome</keyword>
<protein>
    <submittedName>
        <fullName evidence="2">Uncharacterized protein</fullName>
    </submittedName>
</protein>
<organism evidence="2 3">
    <name type="scientific">Aeoliella straminimaris</name>
    <dbReference type="NCBI Taxonomy" id="2954799"/>
    <lineage>
        <taxon>Bacteria</taxon>
        <taxon>Pseudomonadati</taxon>
        <taxon>Planctomycetota</taxon>
        <taxon>Planctomycetia</taxon>
        <taxon>Pirellulales</taxon>
        <taxon>Lacipirellulaceae</taxon>
        <taxon>Aeoliella</taxon>
    </lineage>
</organism>
<dbReference type="AlphaFoldDB" id="A0A9X2FGN4"/>
<proteinExistence type="predicted"/>
<gene>
    <name evidence="2" type="ORF">NG895_29320</name>
</gene>
<comment type="caution">
    <text evidence="2">The sequence shown here is derived from an EMBL/GenBank/DDBJ whole genome shotgun (WGS) entry which is preliminary data.</text>
</comment>
<accession>A0A9X2FGN4</accession>
<evidence type="ECO:0000313" key="2">
    <source>
        <dbReference type="EMBL" id="MCO6048023.1"/>
    </source>
</evidence>
<sequence>MQDDTPPEPGSFAPYIWPLIVIGLLLGHAFLMMIALTLATADPPQLVEGAPYTGAPKAASSDTP</sequence>
<reference evidence="2" key="1">
    <citation type="submission" date="2022-06" db="EMBL/GenBank/DDBJ databases">
        <title>Aeoliella straminimaris, a novel planctomycete from sediments.</title>
        <authorList>
            <person name="Vitorino I.R."/>
            <person name="Lage O.M."/>
        </authorList>
    </citation>
    <scope>NUCLEOTIDE SEQUENCE</scope>
    <source>
        <strain evidence="2">ICT_H6.2</strain>
    </source>
</reference>
<keyword evidence="1" id="KW-0812">Transmembrane</keyword>
<dbReference type="RefSeq" id="WP_252856138.1">
    <property type="nucleotide sequence ID" value="NZ_JAMXLR010000095.1"/>
</dbReference>
<dbReference type="Proteomes" id="UP001155241">
    <property type="component" value="Unassembled WGS sequence"/>
</dbReference>
<dbReference type="EMBL" id="JAMXLR010000095">
    <property type="protein sequence ID" value="MCO6048023.1"/>
    <property type="molecule type" value="Genomic_DNA"/>
</dbReference>
<keyword evidence="1" id="KW-0472">Membrane</keyword>